<dbReference type="RefSeq" id="WP_042459292.1">
    <property type="nucleotide sequence ID" value="NZ_BBPN01000058.1"/>
</dbReference>
<evidence type="ECO:0000313" key="2">
    <source>
        <dbReference type="Proteomes" id="UP000183015"/>
    </source>
</evidence>
<keyword evidence="2" id="KW-1185">Reference proteome</keyword>
<dbReference type="InterPro" id="IPR032716">
    <property type="entry name" value="ACC_epsilon"/>
</dbReference>
<dbReference type="GO" id="GO:0003989">
    <property type="term" value="F:acetyl-CoA carboxylase activity"/>
    <property type="evidence" value="ECO:0007669"/>
    <property type="project" value="InterPro"/>
</dbReference>
<protein>
    <submittedName>
        <fullName evidence="1">Acyl-CoA carboxylase epsilon subunit</fullName>
    </submittedName>
</protein>
<sequence length="69" mass="7147">MAPIRVLHGQPNPEELAAVLAVVSARAAAGAAAAPEAPGANVWRSRAALVRRMPQPGPNAWRTSAWAGR</sequence>
<reference evidence="2" key="1">
    <citation type="submission" date="2016-10" db="EMBL/GenBank/DDBJ databases">
        <authorList>
            <person name="Varghese N."/>
        </authorList>
    </citation>
    <scope>NUCLEOTIDE SEQUENCE [LARGE SCALE GENOMIC DNA]</scope>
    <source>
        <strain evidence="2">DSM 45096 / BCRC 16803 / CGMCC 4.1857 / CIP 109030 / JCM 12277 / KCTC 19219 / NBRC 100920 / 33214</strain>
    </source>
</reference>
<gene>
    <name evidence="1" type="ORF">SAMN05414137_105364</name>
</gene>
<accession>A0A1H7MHA1</accession>
<evidence type="ECO:0000313" key="1">
    <source>
        <dbReference type="EMBL" id="SEL10075.1"/>
    </source>
</evidence>
<dbReference type="AlphaFoldDB" id="A0A1H7MHA1"/>
<dbReference type="Pfam" id="PF13822">
    <property type="entry name" value="ACC_epsilon"/>
    <property type="match status" value="1"/>
</dbReference>
<name>A0A1H7MHA1_STRJI</name>
<dbReference type="STRING" id="235985.SAMN05414137_105364"/>
<dbReference type="EMBL" id="FOAZ01000005">
    <property type="protein sequence ID" value="SEL10075.1"/>
    <property type="molecule type" value="Genomic_DNA"/>
</dbReference>
<proteinExistence type="predicted"/>
<dbReference type="Proteomes" id="UP000183015">
    <property type="component" value="Unassembled WGS sequence"/>
</dbReference>
<organism evidence="1 2">
    <name type="scientific">Streptacidiphilus jiangxiensis</name>
    <dbReference type="NCBI Taxonomy" id="235985"/>
    <lineage>
        <taxon>Bacteria</taxon>
        <taxon>Bacillati</taxon>
        <taxon>Actinomycetota</taxon>
        <taxon>Actinomycetes</taxon>
        <taxon>Kitasatosporales</taxon>
        <taxon>Streptomycetaceae</taxon>
        <taxon>Streptacidiphilus</taxon>
    </lineage>
</organism>
<dbReference type="GO" id="GO:0004658">
    <property type="term" value="F:propionyl-CoA carboxylase activity"/>
    <property type="evidence" value="ECO:0007669"/>
    <property type="project" value="InterPro"/>
</dbReference>
<dbReference type="eggNOG" id="ENOG5033HAR">
    <property type="taxonomic scope" value="Bacteria"/>
</dbReference>